<feature type="region of interest" description="Disordered" evidence="3">
    <location>
        <begin position="99"/>
        <end position="134"/>
    </location>
</feature>
<dbReference type="PANTHER" id="PTHR46519">
    <property type="entry name" value="RING/U-BOX SUPERFAMILY PROTEIN"/>
    <property type="match status" value="1"/>
</dbReference>
<accession>A0A072UJM7</accession>
<dbReference type="Gene3D" id="3.30.40.10">
    <property type="entry name" value="Zinc/RING finger domain, C3HC4 (zinc finger)"/>
    <property type="match status" value="1"/>
</dbReference>
<keyword evidence="2" id="KW-0175">Coiled coil</keyword>
<feature type="compositionally biased region" description="Polar residues" evidence="3">
    <location>
        <begin position="105"/>
        <end position="114"/>
    </location>
</feature>
<dbReference type="PROSITE" id="PS50089">
    <property type="entry name" value="ZF_RING_2"/>
    <property type="match status" value="1"/>
</dbReference>
<keyword evidence="1" id="KW-0863">Zinc-finger</keyword>
<dbReference type="PANTHER" id="PTHR46519:SF3">
    <property type="entry name" value="RING_U-BOX SUPERFAMILY PROTEIN"/>
    <property type="match status" value="1"/>
</dbReference>
<feature type="compositionally biased region" description="Polar residues" evidence="3">
    <location>
        <begin position="123"/>
        <end position="132"/>
    </location>
</feature>
<feature type="region of interest" description="Disordered" evidence="3">
    <location>
        <begin position="187"/>
        <end position="229"/>
    </location>
</feature>
<name>A0A072UJM7_MEDTR</name>
<feature type="region of interest" description="Disordered" evidence="3">
    <location>
        <begin position="657"/>
        <end position="683"/>
    </location>
</feature>
<proteinExistence type="predicted"/>
<evidence type="ECO:0000256" key="3">
    <source>
        <dbReference type="SAM" id="MobiDB-lite"/>
    </source>
</evidence>
<dbReference type="Proteomes" id="UP000265566">
    <property type="component" value="Chromosome 4"/>
</dbReference>
<evidence type="ECO:0000256" key="2">
    <source>
        <dbReference type="SAM" id="Coils"/>
    </source>
</evidence>
<dbReference type="Gramene" id="rna22956">
    <property type="protein sequence ID" value="RHN60616.1"/>
    <property type="gene ID" value="gene22956"/>
</dbReference>
<dbReference type="KEGG" id="mtr:25492361"/>
<feature type="compositionally biased region" description="Polar residues" evidence="3">
    <location>
        <begin position="459"/>
        <end position="474"/>
    </location>
</feature>
<evidence type="ECO:0000259" key="4">
    <source>
        <dbReference type="PROSITE" id="PS50089"/>
    </source>
</evidence>
<dbReference type="HOGENOM" id="CLU_012471_1_0_1"/>
<keyword evidence="1" id="KW-0862">Zinc</keyword>
<feature type="coiled-coil region" evidence="2">
    <location>
        <begin position="694"/>
        <end position="721"/>
    </location>
</feature>
<dbReference type="OrthoDB" id="6078042at2759"/>
<reference evidence="7" key="3">
    <citation type="submission" date="2015-04" db="UniProtKB">
        <authorList>
            <consortium name="EnsemblPlants"/>
        </authorList>
    </citation>
    <scope>IDENTIFICATION</scope>
    <source>
        <strain evidence="7">cv. Jemalong A17</strain>
    </source>
</reference>
<dbReference type="EnsemblPlants" id="KEH29944">
    <property type="protein sequence ID" value="KEH29944"/>
    <property type="gene ID" value="MTR_4g056600"/>
</dbReference>
<feature type="region of interest" description="Disordered" evidence="3">
    <location>
        <begin position="435"/>
        <end position="478"/>
    </location>
</feature>
<dbReference type="CDD" id="cd16647">
    <property type="entry name" value="mRING-HC-C3HC5_NEU1"/>
    <property type="match status" value="1"/>
</dbReference>
<reference evidence="5 8" key="2">
    <citation type="journal article" date="2014" name="BMC Genomics">
        <title>An improved genome release (version Mt4.0) for the model legume Medicago truncatula.</title>
        <authorList>
            <person name="Tang H."/>
            <person name="Krishnakumar V."/>
            <person name="Bidwell S."/>
            <person name="Rosen B."/>
            <person name="Chan A."/>
            <person name="Zhou S."/>
            <person name="Gentzbittel L."/>
            <person name="Childs K.L."/>
            <person name="Yandell M."/>
            <person name="Gundlach H."/>
            <person name="Mayer K.F."/>
            <person name="Schwartz D.C."/>
            <person name="Town C.D."/>
        </authorList>
    </citation>
    <scope>GENOME REANNOTATION</scope>
    <source>
        <strain evidence="5">A17</strain>
        <strain evidence="7 8">cv. Jemalong A17</strain>
    </source>
</reference>
<organism evidence="5 8">
    <name type="scientific">Medicago truncatula</name>
    <name type="common">Barrel medic</name>
    <name type="synonym">Medicago tribuloides</name>
    <dbReference type="NCBI Taxonomy" id="3880"/>
    <lineage>
        <taxon>Eukaryota</taxon>
        <taxon>Viridiplantae</taxon>
        <taxon>Streptophyta</taxon>
        <taxon>Embryophyta</taxon>
        <taxon>Tracheophyta</taxon>
        <taxon>Spermatophyta</taxon>
        <taxon>Magnoliopsida</taxon>
        <taxon>eudicotyledons</taxon>
        <taxon>Gunneridae</taxon>
        <taxon>Pentapetalae</taxon>
        <taxon>rosids</taxon>
        <taxon>fabids</taxon>
        <taxon>Fabales</taxon>
        <taxon>Fabaceae</taxon>
        <taxon>Papilionoideae</taxon>
        <taxon>50 kb inversion clade</taxon>
        <taxon>NPAAA clade</taxon>
        <taxon>Hologalegina</taxon>
        <taxon>IRL clade</taxon>
        <taxon>Trifolieae</taxon>
        <taxon>Medicago</taxon>
    </lineage>
</organism>
<dbReference type="Proteomes" id="UP000002051">
    <property type="component" value="Chromosome 4"/>
</dbReference>
<dbReference type="InterPro" id="IPR013083">
    <property type="entry name" value="Znf_RING/FYVE/PHD"/>
</dbReference>
<keyword evidence="1" id="KW-0479">Metal-binding</keyword>
<sequence length="818" mass="92776">MAIAGLHSVSVLDSSFLRDSQSQASRRRGDGRSGGNRSSSLLQMWREIEDEHAVSQVQGRAGEVVLERRNNGSIADVSLENAPDSPEIGDRRGLEDVVLRESESDTWSQSQSQNESHDDNEDLNNSSCENSSVFGEVERERVRRVFREWMNSGSNVSRRSESPRGEWLGETEQERVRVIREWVQTSSEQRSVSSRDNREQPHAEIGTQIERVRDGFVANHSEGQNEYTRRSMRKLRGRQVMLDMLKKAERERQREIHELLDHQAVSRFPHRNRIQALLRGRFLRNDRSVDHNRSTSVAESELGLLRQRQTVSGLREGFFSRMDSTGCSQATSNLSDTSSNIDIDFNTNEQTGESSSCMFIEPTNVRDNRVGISGDHCLEGITSESLDCQESTAHVEGNQLQCLQIESVDRHSSFSDGCERRDYTGQNVEVVAIRDREHNNNQVSSEVHNEQSELGDISNGENNSSNQSDYTESNVVDDVNGSGALEEQLEQIVENEGSGWHQSNTEWRNSTDENVDDNQLRNTANEWPENSWVNEDVENPHLQEASEVWQEDSGFQEAVENWLGGPSDQETAPSSRVHSYYFPDDDNVHNVELRELHSRRRVSNLLGSSFRASLDQLIQSYVERQGHANMEWDPEEAAPSANLEQQSQDQIVDQEGTVNSPLDLPSLPTPPTPPLWDQHPHGDNWSHNDDLEIINDLRLDMARLQQRMNTMQRMLEACMDMQLELQRSIKQEVSAALNRSAGSSGIRECDSLDDNSKWECVRKGLCCICCESNIDSLLYRCGHLCTCSGCANELLQSRRNCPMCHAPVLEVIRTYSIL</sequence>
<dbReference type="InterPro" id="IPR001841">
    <property type="entry name" value="Znf_RING"/>
</dbReference>
<dbReference type="GO" id="GO:0008270">
    <property type="term" value="F:zinc ion binding"/>
    <property type="evidence" value="ECO:0007669"/>
    <property type="project" value="UniProtKB-KW"/>
</dbReference>
<keyword evidence="8" id="KW-1185">Reference proteome</keyword>
<dbReference type="EMBL" id="CM001220">
    <property type="protein sequence ID" value="KEH29944.1"/>
    <property type="molecule type" value="Genomic_DNA"/>
</dbReference>
<evidence type="ECO:0000313" key="8">
    <source>
        <dbReference type="Proteomes" id="UP000002051"/>
    </source>
</evidence>
<feature type="compositionally biased region" description="Basic and acidic residues" evidence="3">
    <location>
        <begin position="193"/>
        <end position="202"/>
    </location>
</feature>
<feature type="region of interest" description="Disordered" evidence="3">
    <location>
        <begin position="17"/>
        <end position="38"/>
    </location>
</feature>
<evidence type="ECO:0000256" key="1">
    <source>
        <dbReference type="PROSITE-ProRule" id="PRU00175"/>
    </source>
</evidence>
<dbReference type="EMBL" id="PSQE01000004">
    <property type="protein sequence ID" value="RHN60616.1"/>
    <property type="molecule type" value="Genomic_DNA"/>
</dbReference>
<feature type="domain" description="RING-type" evidence="4">
    <location>
        <begin position="766"/>
        <end position="805"/>
    </location>
</feature>
<gene>
    <name evidence="7" type="primary">25492361</name>
    <name evidence="5" type="ordered locus">MTR_4g056600</name>
    <name evidence="6" type="ORF">MtrunA17_Chr4g0027771</name>
</gene>
<dbReference type="Pfam" id="PF13920">
    <property type="entry name" value="zf-C3HC4_3"/>
    <property type="match status" value="1"/>
</dbReference>
<evidence type="ECO:0000313" key="5">
    <source>
        <dbReference type="EMBL" id="KEH29944.1"/>
    </source>
</evidence>
<protein>
    <submittedName>
        <fullName evidence="6">Putative transcription factor C2H2 family</fullName>
    </submittedName>
    <submittedName>
        <fullName evidence="5">RING/U-box protein</fullName>
    </submittedName>
</protein>
<dbReference type="AlphaFoldDB" id="A0A072UJM7"/>
<evidence type="ECO:0000313" key="7">
    <source>
        <dbReference type="EnsemblPlants" id="KEH29944"/>
    </source>
</evidence>
<evidence type="ECO:0000313" key="6">
    <source>
        <dbReference type="EMBL" id="RHN60616.1"/>
    </source>
</evidence>
<reference evidence="5 8" key="1">
    <citation type="journal article" date="2011" name="Nature">
        <title>The Medicago genome provides insight into the evolution of rhizobial symbioses.</title>
        <authorList>
            <person name="Young N.D."/>
            <person name="Debelle F."/>
            <person name="Oldroyd G.E."/>
            <person name="Geurts R."/>
            <person name="Cannon S.B."/>
            <person name="Udvardi M.K."/>
            <person name="Benedito V.A."/>
            <person name="Mayer K.F."/>
            <person name="Gouzy J."/>
            <person name="Schoof H."/>
            <person name="Van de Peer Y."/>
            <person name="Proost S."/>
            <person name="Cook D.R."/>
            <person name="Meyers B.C."/>
            <person name="Spannagl M."/>
            <person name="Cheung F."/>
            <person name="De Mita S."/>
            <person name="Krishnakumar V."/>
            <person name="Gundlach H."/>
            <person name="Zhou S."/>
            <person name="Mudge J."/>
            <person name="Bharti A.K."/>
            <person name="Murray J.D."/>
            <person name="Naoumkina M.A."/>
            <person name="Rosen B."/>
            <person name="Silverstein K.A."/>
            <person name="Tang H."/>
            <person name="Rombauts S."/>
            <person name="Zhao P.X."/>
            <person name="Zhou P."/>
            <person name="Barbe V."/>
            <person name="Bardou P."/>
            <person name="Bechner M."/>
            <person name="Bellec A."/>
            <person name="Berger A."/>
            <person name="Berges H."/>
            <person name="Bidwell S."/>
            <person name="Bisseling T."/>
            <person name="Choisne N."/>
            <person name="Couloux A."/>
            <person name="Denny R."/>
            <person name="Deshpande S."/>
            <person name="Dai X."/>
            <person name="Doyle J.J."/>
            <person name="Dudez A.M."/>
            <person name="Farmer A.D."/>
            <person name="Fouteau S."/>
            <person name="Franken C."/>
            <person name="Gibelin C."/>
            <person name="Gish J."/>
            <person name="Goldstein S."/>
            <person name="Gonzalez A.J."/>
            <person name="Green P.J."/>
            <person name="Hallab A."/>
            <person name="Hartog M."/>
            <person name="Hua A."/>
            <person name="Humphray S.J."/>
            <person name="Jeong D.H."/>
            <person name="Jing Y."/>
            <person name="Jocker A."/>
            <person name="Kenton S.M."/>
            <person name="Kim D.J."/>
            <person name="Klee K."/>
            <person name="Lai H."/>
            <person name="Lang C."/>
            <person name="Lin S."/>
            <person name="Macmil S.L."/>
            <person name="Magdelenat G."/>
            <person name="Matthews L."/>
            <person name="McCorrison J."/>
            <person name="Monaghan E.L."/>
            <person name="Mun J.H."/>
            <person name="Najar F.Z."/>
            <person name="Nicholson C."/>
            <person name="Noirot C."/>
            <person name="O'Bleness M."/>
            <person name="Paule C.R."/>
            <person name="Poulain J."/>
            <person name="Prion F."/>
            <person name="Qin B."/>
            <person name="Qu C."/>
            <person name="Retzel E.F."/>
            <person name="Riddle C."/>
            <person name="Sallet E."/>
            <person name="Samain S."/>
            <person name="Samson N."/>
            <person name="Sanders I."/>
            <person name="Saurat O."/>
            <person name="Scarpelli C."/>
            <person name="Schiex T."/>
            <person name="Segurens B."/>
            <person name="Severin A.J."/>
            <person name="Sherrier D.J."/>
            <person name="Shi R."/>
            <person name="Sims S."/>
            <person name="Singer S.R."/>
            <person name="Sinharoy S."/>
            <person name="Sterck L."/>
            <person name="Viollet A."/>
            <person name="Wang B.B."/>
            <person name="Wang K."/>
            <person name="Wang M."/>
            <person name="Wang X."/>
            <person name="Warfsmann J."/>
            <person name="Weissenbach J."/>
            <person name="White D.D."/>
            <person name="White J.D."/>
            <person name="Wiley G.B."/>
            <person name="Wincker P."/>
            <person name="Xing Y."/>
            <person name="Yang L."/>
            <person name="Yao Z."/>
            <person name="Ying F."/>
            <person name="Zhai J."/>
            <person name="Zhou L."/>
            <person name="Zuber A."/>
            <person name="Denarie J."/>
            <person name="Dixon R.A."/>
            <person name="May G.D."/>
            <person name="Schwartz D.C."/>
            <person name="Rogers J."/>
            <person name="Quetier F."/>
            <person name="Town C.D."/>
            <person name="Roe B.A."/>
        </authorList>
    </citation>
    <scope>NUCLEOTIDE SEQUENCE [LARGE SCALE GENOMIC DNA]</scope>
    <source>
        <strain evidence="5">A17</strain>
        <strain evidence="7 8">cv. Jemalong A17</strain>
    </source>
</reference>
<reference evidence="6" key="4">
    <citation type="journal article" date="2018" name="Nat. Plants">
        <title>Whole-genome landscape of Medicago truncatula symbiotic genes.</title>
        <authorList>
            <person name="Pecrix Y."/>
            <person name="Gamas P."/>
            <person name="Carrere S."/>
        </authorList>
    </citation>
    <scope>NUCLEOTIDE SEQUENCE</scope>
    <source>
        <tissue evidence="6">Leaves</tissue>
    </source>
</reference>
<feature type="region of interest" description="Disordered" evidence="3">
    <location>
        <begin position="495"/>
        <end position="517"/>
    </location>
</feature>
<dbReference type="SUPFAM" id="SSF57850">
    <property type="entry name" value="RING/U-box"/>
    <property type="match status" value="1"/>
</dbReference>